<dbReference type="InterPro" id="IPR022444">
    <property type="entry name" value="Cofactor-bd_rpt"/>
</dbReference>
<dbReference type="EMBL" id="DQZW01000250">
    <property type="protein sequence ID" value="HDL90309.1"/>
    <property type="molecule type" value="Genomic_DNA"/>
</dbReference>
<dbReference type="NCBIfam" id="TIGR03807">
    <property type="entry name" value="RR_fam_repeat"/>
    <property type="match status" value="1"/>
</dbReference>
<dbReference type="AlphaFoldDB" id="A0A7C0WSI6"/>
<dbReference type="Proteomes" id="UP000886355">
    <property type="component" value="Unassembled WGS sequence"/>
</dbReference>
<gene>
    <name evidence="1" type="ORF">ENG14_05340</name>
</gene>
<organism evidence="1">
    <name type="scientific">Thermodesulforhabdus norvegica</name>
    <dbReference type="NCBI Taxonomy" id="39841"/>
    <lineage>
        <taxon>Bacteria</taxon>
        <taxon>Pseudomonadati</taxon>
        <taxon>Thermodesulfobacteriota</taxon>
        <taxon>Syntrophobacteria</taxon>
        <taxon>Syntrophobacterales</taxon>
        <taxon>Thermodesulforhabdaceae</taxon>
        <taxon>Thermodesulforhabdus</taxon>
    </lineage>
</organism>
<evidence type="ECO:0000313" key="1">
    <source>
        <dbReference type="EMBL" id="HDL90309.1"/>
    </source>
</evidence>
<accession>A0A7C0WSI6</accession>
<name>A0A7C0WSI6_9BACT</name>
<protein>
    <submittedName>
        <fullName evidence="1">Uncharacterized protein</fullName>
    </submittedName>
</protein>
<comment type="caution">
    <text evidence="1">The sequence shown here is derived from an EMBL/GenBank/DDBJ whole genome shotgun (WGS) entry which is preliminary data.</text>
</comment>
<sequence length="40" mass="4662">MYNFAIGCCPPTYKTDRSWGIYIRADVVIPKWRDQEHGCA</sequence>
<proteinExistence type="predicted"/>
<reference evidence="1" key="1">
    <citation type="journal article" date="2020" name="mSystems">
        <title>Genome- and Community-Level Interaction Insights into Carbon Utilization and Element Cycling Functions of Hydrothermarchaeota in Hydrothermal Sediment.</title>
        <authorList>
            <person name="Zhou Z."/>
            <person name="Liu Y."/>
            <person name="Xu W."/>
            <person name="Pan J."/>
            <person name="Luo Z.H."/>
            <person name="Li M."/>
        </authorList>
    </citation>
    <scope>NUCLEOTIDE SEQUENCE [LARGE SCALE GENOMIC DNA]</scope>
    <source>
        <strain evidence="1">HyVt-19</strain>
    </source>
</reference>